<comment type="caution">
    <text evidence="1">The sequence shown here is derived from an EMBL/GenBank/DDBJ whole genome shotgun (WGS) entry which is preliminary data.</text>
</comment>
<reference evidence="1" key="1">
    <citation type="journal article" date="2014" name="Front. Microbiol.">
        <title>High frequency of phylogenetically diverse reductive dehalogenase-homologous genes in deep subseafloor sedimentary metagenomes.</title>
        <authorList>
            <person name="Kawai M."/>
            <person name="Futagami T."/>
            <person name="Toyoda A."/>
            <person name="Takaki Y."/>
            <person name="Nishi S."/>
            <person name="Hori S."/>
            <person name="Arai W."/>
            <person name="Tsubouchi T."/>
            <person name="Morono Y."/>
            <person name="Uchiyama I."/>
            <person name="Ito T."/>
            <person name="Fujiyama A."/>
            <person name="Inagaki F."/>
            <person name="Takami H."/>
        </authorList>
    </citation>
    <scope>NUCLEOTIDE SEQUENCE</scope>
    <source>
        <strain evidence="1">Expedition CK06-06</strain>
    </source>
</reference>
<proteinExistence type="predicted"/>
<gene>
    <name evidence="1" type="ORF">S12H4_08401</name>
</gene>
<organism evidence="1">
    <name type="scientific">marine sediment metagenome</name>
    <dbReference type="NCBI Taxonomy" id="412755"/>
    <lineage>
        <taxon>unclassified sequences</taxon>
        <taxon>metagenomes</taxon>
        <taxon>ecological metagenomes</taxon>
    </lineage>
</organism>
<dbReference type="AlphaFoldDB" id="X1SB77"/>
<protein>
    <submittedName>
        <fullName evidence="1">Uncharacterized protein</fullName>
    </submittedName>
</protein>
<name>X1SB77_9ZZZZ</name>
<evidence type="ECO:0000313" key="1">
    <source>
        <dbReference type="EMBL" id="GAI64999.1"/>
    </source>
</evidence>
<sequence>FRDLQPHKSVRVDRKPVRWGYTLGESDIDRSRSVIDHDY</sequence>
<dbReference type="EMBL" id="BARW01003243">
    <property type="protein sequence ID" value="GAI64999.1"/>
    <property type="molecule type" value="Genomic_DNA"/>
</dbReference>
<feature type="non-terminal residue" evidence="1">
    <location>
        <position position="1"/>
    </location>
</feature>
<accession>X1SB77</accession>